<evidence type="ECO:0000313" key="2">
    <source>
        <dbReference type="EMBL" id="MEQ2264363.1"/>
    </source>
</evidence>
<accession>A0ABV0W4A2</accession>
<evidence type="ECO:0000256" key="1">
    <source>
        <dbReference type="SAM" id="MobiDB-lite"/>
    </source>
</evidence>
<reference evidence="2 3" key="1">
    <citation type="submission" date="2021-06" db="EMBL/GenBank/DDBJ databases">
        <authorList>
            <person name="Palmer J.M."/>
        </authorList>
    </citation>
    <scope>NUCLEOTIDE SEQUENCE [LARGE SCALE GENOMIC DNA]</scope>
    <source>
        <strain evidence="2 3">XR_2019</strain>
        <tissue evidence="2">Muscle</tissue>
    </source>
</reference>
<keyword evidence="3" id="KW-1185">Reference proteome</keyword>
<sequence length="99" mass="11283">MTDRERQCPASSRLCIFSSGPAALLLPSQRAERPAEDGGNNNKKNLRFSHAAKRSQSKTADAGRKKMNEWLLDFALLCTDTGRRGMCIRKREEERKRME</sequence>
<dbReference type="EMBL" id="JAHRIM010030173">
    <property type="protein sequence ID" value="MEQ2264363.1"/>
    <property type="molecule type" value="Genomic_DNA"/>
</dbReference>
<organism evidence="2 3">
    <name type="scientific">Xenotaenia resolanae</name>
    <dbReference type="NCBI Taxonomy" id="208358"/>
    <lineage>
        <taxon>Eukaryota</taxon>
        <taxon>Metazoa</taxon>
        <taxon>Chordata</taxon>
        <taxon>Craniata</taxon>
        <taxon>Vertebrata</taxon>
        <taxon>Euteleostomi</taxon>
        <taxon>Actinopterygii</taxon>
        <taxon>Neopterygii</taxon>
        <taxon>Teleostei</taxon>
        <taxon>Neoteleostei</taxon>
        <taxon>Acanthomorphata</taxon>
        <taxon>Ovalentaria</taxon>
        <taxon>Atherinomorphae</taxon>
        <taxon>Cyprinodontiformes</taxon>
        <taxon>Goodeidae</taxon>
        <taxon>Xenotaenia</taxon>
    </lineage>
</organism>
<feature type="compositionally biased region" description="Basic residues" evidence="1">
    <location>
        <begin position="44"/>
        <end position="56"/>
    </location>
</feature>
<feature type="region of interest" description="Disordered" evidence="1">
    <location>
        <begin position="26"/>
        <end position="64"/>
    </location>
</feature>
<dbReference type="Proteomes" id="UP001444071">
    <property type="component" value="Unassembled WGS sequence"/>
</dbReference>
<evidence type="ECO:0000313" key="3">
    <source>
        <dbReference type="Proteomes" id="UP001444071"/>
    </source>
</evidence>
<proteinExistence type="predicted"/>
<name>A0ABV0W4A2_9TELE</name>
<protein>
    <submittedName>
        <fullName evidence="2">Uncharacterized protein</fullName>
    </submittedName>
</protein>
<gene>
    <name evidence="2" type="ORF">XENORESO_002602</name>
</gene>
<comment type="caution">
    <text evidence="2">The sequence shown here is derived from an EMBL/GenBank/DDBJ whole genome shotgun (WGS) entry which is preliminary data.</text>
</comment>